<name>A0A8B0SU64_KLEPN</name>
<keyword evidence="1" id="KW-0614">Plasmid</keyword>
<protein>
    <submittedName>
        <fullName evidence="1">Uncharacterized protein</fullName>
    </submittedName>
</protein>
<dbReference type="EMBL" id="MN956836">
    <property type="protein sequence ID" value="QTX14935.1"/>
    <property type="molecule type" value="Genomic_DNA"/>
</dbReference>
<dbReference type="AlphaFoldDB" id="A0A8B0SU64"/>
<evidence type="ECO:0000313" key="1">
    <source>
        <dbReference type="EMBL" id="QTX14935.1"/>
    </source>
</evidence>
<accession>A0A8B0SU64</accession>
<organism evidence="1">
    <name type="scientific">Klebsiella pneumoniae</name>
    <dbReference type="NCBI Taxonomy" id="573"/>
    <lineage>
        <taxon>Bacteria</taxon>
        <taxon>Pseudomonadati</taxon>
        <taxon>Pseudomonadota</taxon>
        <taxon>Gammaproteobacteria</taxon>
        <taxon>Enterobacterales</taxon>
        <taxon>Enterobacteriaceae</taxon>
        <taxon>Klebsiella/Raoultella group</taxon>
        <taxon>Klebsiella</taxon>
        <taxon>Klebsiella pneumoniae complex</taxon>
    </lineage>
</organism>
<sequence length="42" mass="4766">MAGRRRCWGKSAAYCFSRVGMLGDPRFIEIVTDALSWAMAHF</sequence>
<proteinExistence type="predicted"/>
<geneLocation type="plasmid" evidence="1">
    <name>p17-15-vir-like</name>
</geneLocation>
<reference evidence="1" key="1">
    <citation type="submission" date="2020-01" db="EMBL/GenBank/DDBJ databases">
        <authorList>
            <person name="Qin S."/>
        </authorList>
    </citation>
    <scope>NUCLEOTIDE SEQUENCE</scope>
    <source>
        <strain evidence="1">CVir17-16-YZ6g</strain>
        <plasmid evidence="1">p17-15-vir-like</plasmid>
    </source>
</reference>